<organism evidence="1 2">
    <name type="scientific">Kistimonas scapharcae</name>
    <dbReference type="NCBI Taxonomy" id="1036133"/>
    <lineage>
        <taxon>Bacteria</taxon>
        <taxon>Pseudomonadati</taxon>
        <taxon>Pseudomonadota</taxon>
        <taxon>Gammaproteobacteria</taxon>
        <taxon>Oceanospirillales</taxon>
        <taxon>Endozoicomonadaceae</taxon>
        <taxon>Kistimonas</taxon>
    </lineage>
</organism>
<comment type="caution">
    <text evidence="1">The sequence shown here is derived from an EMBL/GenBank/DDBJ whole genome shotgun (WGS) entry which is preliminary data.</text>
</comment>
<accession>A0ABP8V3C2</accession>
<dbReference type="RefSeq" id="WP_345196956.1">
    <property type="nucleotide sequence ID" value="NZ_BAABFL010000416.1"/>
</dbReference>
<dbReference type="EMBL" id="BAABFL010000416">
    <property type="protein sequence ID" value="GAA4650728.1"/>
    <property type="molecule type" value="Genomic_DNA"/>
</dbReference>
<dbReference type="Proteomes" id="UP001500604">
    <property type="component" value="Unassembled WGS sequence"/>
</dbReference>
<name>A0ABP8V3C2_9GAMM</name>
<evidence type="ECO:0000313" key="2">
    <source>
        <dbReference type="Proteomes" id="UP001500604"/>
    </source>
</evidence>
<sequence>METNVDLCWDLKHIIHQQKAYNYMQQFRDVFCVYSESVCQVYSNYRLFYSDQDGEKEIQVLPDEQAWHETFDAVRVEAVRPSNIMLFPGELLGKEGFFMRMPVKGGKKWVIMPLHEAFDRVLSKKDSFLPLIKKGDLREFKARSPYLHLHWLDLERMSNLSAFQRLDIADTILSRFHEIVR</sequence>
<protein>
    <submittedName>
        <fullName evidence="1">Uncharacterized protein</fullName>
    </submittedName>
</protein>
<evidence type="ECO:0000313" key="1">
    <source>
        <dbReference type="EMBL" id="GAA4650728.1"/>
    </source>
</evidence>
<keyword evidence="2" id="KW-1185">Reference proteome</keyword>
<gene>
    <name evidence="1" type="ORF">GCM10023116_30110</name>
</gene>
<reference evidence="2" key="1">
    <citation type="journal article" date="2019" name="Int. J. Syst. Evol. Microbiol.">
        <title>The Global Catalogue of Microorganisms (GCM) 10K type strain sequencing project: providing services to taxonomists for standard genome sequencing and annotation.</title>
        <authorList>
            <consortium name="The Broad Institute Genomics Platform"/>
            <consortium name="The Broad Institute Genome Sequencing Center for Infectious Disease"/>
            <person name="Wu L."/>
            <person name="Ma J."/>
        </authorList>
    </citation>
    <scope>NUCLEOTIDE SEQUENCE [LARGE SCALE GENOMIC DNA]</scope>
    <source>
        <strain evidence="2">JCM 17805</strain>
    </source>
</reference>
<proteinExistence type="predicted"/>